<keyword evidence="3" id="KW-0969">Cilium</keyword>
<sequence>DRDHSSFIKNIVIYVSKSGQSPNGLEQHEANVAELAFFFEQAGVGLGTEEMQRVFLALKQLVDSQRSSAHRATTWWLRGNSEKVKERRRRGQNRHTRMRRGRKRTRMKQMKSLLLYLQADPPPKSTYKTPPPVPKEENHSGVNKYTYFVCQEVARQTPRFITGRLDGTHVSPLGFYHYEENLNFEGIRVNESLNLWVHHIHFPSLCCALWPGSYAYASGRKFGNIYIGWGIKYIGEAFFHHPKTGNPSGPEITEALDPSVKEEDETEDLEDEEEED</sequence>
<feature type="region of interest" description="Disordered" evidence="6">
    <location>
        <begin position="244"/>
        <end position="276"/>
    </location>
</feature>
<protein>
    <submittedName>
        <fullName evidence="7">Uncharacterized protein</fullName>
    </submittedName>
</protein>
<name>A0A8C1ZJ65_CYPCA</name>
<feature type="region of interest" description="Disordered" evidence="6">
    <location>
        <begin position="82"/>
        <end position="104"/>
    </location>
</feature>
<dbReference type="GO" id="GO:0001534">
    <property type="term" value="C:radial spoke"/>
    <property type="evidence" value="ECO:0007669"/>
    <property type="project" value="InterPro"/>
</dbReference>
<keyword evidence="5" id="KW-0966">Cell projection</keyword>
<evidence type="ECO:0000313" key="7">
    <source>
        <dbReference type="Ensembl" id="ENSCCRP00015082707.1"/>
    </source>
</evidence>
<dbReference type="InterPro" id="IPR006802">
    <property type="entry name" value="Radial_spoke"/>
</dbReference>
<dbReference type="Ensembl" id="ENSCCRT00015085406.1">
    <property type="protein sequence ID" value="ENSCCRP00015082707.1"/>
    <property type="gene ID" value="ENSCCRG00015033402.1"/>
</dbReference>
<dbReference type="Proteomes" id="UP000694700">
    <property type="component" value="Unplaced"/>
</dbReference>
<reference evidence="7" key="1">
    <citation type="submission" date="2025-08" db="UniProtKB">
        <authorList>
            <consortium name="Ensembl"/>
        </authorList>
    </citation>
    <scope>IDENTIFICATION</scope>
</reference>
<dbReference type="GO" id="GO:0035082">
    <property type="term" value="P:axoneme assembly"/>
    <property type="evidence" value="ECO:0007669"/>
    <property type="project" value="TreeGrafter"/>
</dbReference>
<organism evidence="7 8">
    <name type="scientific">Cyprinus carpio</name>
    <name type="common">Common carp</name>
    <dbReference type="NCBI Taxonomy" id="7962"/>
    <lineage>
        <taxon>Eukaryota</taxon>
        <taxon>Metazoa</taxon>
        <taxon>Chordata</taxon>
        <taxon>Craniata</taxon>
        <taxon>Vertebrata</taxon>
        <taxon>Euteleostomi</taxon>
        <taxon>Actinopterygii</taxon>
        <taxon>Neopterygii</taxon>
        <taxon>Teleostei</taxon>
        <taxon>Ostariophysi</taxon>
        <taxon>Cypriniformes</taxon>
        <taxon>Cyprinidae</taxon>
        <taxon>Cyprininae</taxon>
        <taxon>Cyprinus</taxon>
    </lineage>
</organism>
<feature type="compositionally biased region" description="Acidic residues" evidence="6">
    <location>
        <begin position="262"/>
        <end position="276"/>
    </location>
</feature>
<evidence type="ECO:0000256" key="5">
    <source>
        <dbReference type="ARBA" id="ARBA00023273"/>
    </source>
</evidence>
<evidence type="ECO:0000256" key="6">
    <source>
        <dbReference type="SAM" id="MobiDB-lite"/>
    </source>
</evidence>
<dbReference type="GO" id="GO:0060294">
    <property type="term" value="P:cilium movement involved in cell motility"/>
    <property type="evidence" value="ECO:0007669"/>
    <property type="project" value="InterPro"/>
</dbReference>
<evidence type="ECO:0000313" key="8">
    <source>
        <dbReference type="Proteomes" id="UP000694700"/>
    </source>
</evidence>
<dbReference type="AlphaFoldDB" id="A0A8C1ZJ65"/>
<dbReference type="PANTHER" id="PTHR13159">
    <property type="entry name" value="RADIAL SPOKEHEAD-RELATED"/>
    <property type="match status" value="1"/>
</dbReference>
<evidence type="ECO:0000256" key="3">
    <source>
        <dbReference type="ARBA" id="ARBA00023069"/>
    </source>
</evidence>
<dbReference type="Pfam" id="PF04712">
    <property type="entry name" value="Radial_spoke"/>
    <property type="match status" value="2"/>
</dbReference>
<evidence type="ECO:0000256" key="2">
    <source>
        <dbReference type="ARBA" id="ARBA00022490"/>
    </source>
</evidence>
<dbReference type="PANTHER" id="PTHR13159:SF0">
    <property type="entry name" value="RADIAL SPOKE HEAD 6 HOMOLOG A"/>
    <property type="match status" value="1"/>
</dbReference>
<proteinExistence type="predicted"/>
<comment type="subcellular location">
    <subcellularLocation>
        <location evidence="1">Cytoplasm</location>
        <location evidence="1">Cytoskeleton</location>
        <location evidence="1">Cilium axoneme</location>
    </subcellularLocation>
</comment>
<evidence type="ECO:0000256" key="1">
    <source>
        <dbReference type="ARBA" id="ARBA00004430"/>
    </source>
</evidence>
<evidence type="ECO:0000256" key="4">
    <source>
        <dbReference type="ARBA" id="ARBA00023212"/>
    </source>
</evidence>
<keyword evidence="4" id="KW-0206">Cytoskeleton</keyword>
<keyword evidence="2" id="KW-0963">Cytoplasm</keyword>
<feature type="compositionally biased region" description="Basic residues" evidence="6">
    <location>
        <begin position="86"/>
        <end position="104"/>
    </location>
</feature>
<accession>A0A8C1ZJ65</accession>